<accession>A0A6J5KPD7</accession>
<name>A0A6J5KPD7_9CAUD</name>
<protein>
    <submittedName>
        <fullName evidence="1">Uncharacterized protein</fullName>
    </submittedName>
</protein>
<proteinExistence type="predicted"/>
<organism evidence="1">
    <name type="scientific">uncultured Caudovirales phage</name>
    <dbReference type="NCBI Taxonomy" id="2100421"/>
    <lineage>
        <taxon>Viruses</taxon>
        <taxon>Duplodnaviria</taxon>
        <taxon>Heunggongvirae</taxon>
        <taxon>Uroviricota</taxon>
        <taxon>Caudoviricetes</taxon>
        <taxon>Peduoviridae</taxon>
        <taxon>Maltschvirus</taxon>
        <taxon>Maltschvirus maltsch</taxon>
    </lineage>
</organism>
<gene>
    <name evidence="1" type="ORF">UFOVP29_181</name>
</gene>
<sequence length="64" mass="7665">MDNLEERRKEFEKRIKWAPEHPGEGWVQVTPELAERIFLFEIELEEGEKQLRELIDKACGPLEK</sequence>
<reference evidence="1" key="1">
    <citation type="submission" date="2020-04" db="EMBL/GenBank/DDBJ databases">
        <authorList>
            <person name="Chiriac C."/>
            <person name="Salcher M."/>
            <person name="Ghai R."/>
            <person name="Kavagutti S V."/>
        </authorList>
    </citation>
    <scope>NUCLEOTIDE SEQUENCE</scope>
</reference>
<dbReference type="EMBL" id="LR796167">
    <property type="protein sequence ID" value="CAB4123022.1"/>
    <property type="molecule type" value="Genomic_DNA"/>
</dbReference>
<evidence type="ECO:0000313" key="1">
    <source>
        <dbReference type="EMBL" id="CAB4123022.1"/>
    </source>
</evidence>